<evidence type="ECO:0008006" key="3">
    <source>
        <dbReference type="Google" id="ProtNLM"/>
    </source>
</evidence>
<dbReference type="CDD" id="cd05233">
    <property type="entry name" value="SDR_c"/>
    <property type="match status" value="1"/>
</dbReference>
<organism evidence="1 2">
    <name type="scientific">Aspergillus cavernicola</name>
    <dbReference type="NCBI Taxonomy" id="176166"/>
    <lineage>
        <taxon>Eukaryota</taxon>
        <taxon>Fungi</taxon>
        <taxon>Dikarya</taxon>
        <taxon>Ascomycota</taxon>
        <taxon>Pezizomycotina</taxon>
        <taxon>Eurotiomycetes</taxon>
        <taxon>Eurotiomycetidae</taxon>
        <taxon>Eurotiales</taxon>
        <taxon>Aspergillaceae</taxon>
        <taxon>Aspergillus</taxon>
        <taxon>Aspergillus subgen. Nidulantes</taxon>
    </lineage>
</organism>
<protein>
    <recommendedName>
        <fullName evidence="3">NAD(P)-binding protein</fullName>
    </recommendedName>
</protein>
<keyword evidence="2" id="KW-1185">Reference proteome</keyword>
<name>A0ABR4J193_9EURO</name>
<dbReference type="InterPro" id="IPR002347">
    <property type="entry name" value="SDR_fam"/>
</dbReference>
<dbReference type="InterPro" id="IPR036291">
    <property type="entry name" value="NAD(P)-bd_dom_sf"/>
</dbReference>
<dbReference type="Proteomes" id="UP001610335">
    <property type="component" value="Unassembled WGS sequence"/>
</dbReference>
<proteinExistence type="predicted"/>
<evidence type="ECO:0000313" key="1">
    <source>
        <dbReference type="EMBL" id="KAL2833765.1"/>
    </source>
</evidence>
<reference evidence="1 2" key="1">
    <citation type="submission" date="2024-07" db="EMBL/GenBank/DDBJ databases">
        <title>Section-level genome sequencing and comparative genomics of Aspergillus sections Usti and Cavernicolus.</title>
        <authorList>
            <consortium name="Lawrence Berkeley National Laboratory"/>
            <person name="Nybo J.L."/>
            <person name="Vesth T.C."/>
            <person name="Theobald S."/>
            <person name="Frisvad J.C."/>
            <person name="Larsen T.O."/>
            <person name="Kjaerboelling I."/>
            <person name="Rothschild-Mancinelli K."/>
            <person name="Lyhne E.K."/>
            <person name="Kogle M.E."/>
            <person name="Barry K."/>
            <person name="Clum A."/>
            <person name="Na H."/>
            <person name="Ledsgaard L."/>
            <person name="Lin J."/>
            <person name="Lipzen A."/>
            <person name="Kuo A."/>
            <person name="Riley R."/>
            <person name="Mondo S."/>
            <person name="LaButti K."/>
            <person name="Haridas S."/>
            <person name="Pangalinan J."/>
            <person name="Salamov A.A."/>
            <person name="Simmons B.A."/>
            <person name="Magnuson J.K."/>
            <person name="Chen J."/>
            <person name="Drula E."/>
            <person name="Henrissat B."/>
            <person name="Wiebenga A."/>
            <person name="Lubbers R.J."/>
            <person name="Gomes A.C."/>
            <person name="Makela M.R."/>
            <person name="Stajich J."/>
            <person name="Grigoriev I.V."/>
            <person name="Mortensen U.H."/>
            <person name="De vries R.P."/>
            <person name="Baker S.E."/>
            <person name="Andersen M.R."/>
        </authorList>
    </citation>
    <scope>NUCLEOTIDE SEQUENCE [LARGE SCALE GENOMIC DNA]</scope>
    <source>
        <strain evidence="1 2">CBS 600.67</strain>
    </source>
</reference>
<accession>A0ABR4J193</accession>
<gene>
    <name evidence="1" type="ORF">BDW59DRAFT_156567</name>
</gene>
<dbReference type="SUPFAM" id="SSF51735">
    <property type="entry name" value="NAD(P)-binding Rossmann-fold domains"/>
    <property type="match status" value="1"/>
</dbReference>
<dbReference type="Gene3D" id="3.40.50.720">
    <property type="entry name" value="NAD(P)-binding Rossmann-like Domain"/>
    <property type="match status" value="1"/>
</dbReference>
<dbReference type="Pfam" id="PF00106">
    <property type="entry name" value="adh_short"/>
    <property type="match status" value="1"/>
</dbReference>
<evidence type="ECO:0000313" key="2">
    <source>
        <dbReference type="Proteomes" id="UP001610335"/>
    </source>
</evidence>
<comment type="caution">
    <text evidence="1">The sequence shown here is derived from an EMBL/GenBank/DDBJ whole genome shotgun (WGS) entry which is preliminary data.</text>
</comment>
<dbReference type="EMBL" id="JBFXLS010000003">
    <property type="protein sequence ID" value="KAL2833765.1"/>
    <property type="molecule type" value="Genomic_DNA"/>
</dbReference>
<sequence length="329" mass="35301">MPLHSYDLDQILAQIFDGLEDAYLLAEAHAAEHDTLRHGRGSSHMDWDFIVDAMEWEANYRNIAIMAASPDPDFFVKLGAFTNTTHRDVYPAIDPAQPELSQAGKVVGFAASFARANAKAIALLSRSADGPSKTEKLVKEINPATQVLSVVVDVTDAASPYHGIRHRDMVESAGTLITIKAFLSKTGASPSRPATIINLTSGSALATPPGMSSYSLSKLAVTKITAYLQAEHPAITSVSVDPGVVATDMAKSVPYMAPFMKDTPELSGGMAVWLSSGDKEFLSGKAVSVNWDVGELVAKKQEIVQGNLLDLCYRAVLGASSCGSWRYRR</sequence>